<dbReference type="InterPro" id="IPR036291">
    <property type="entry name" value="NAD(P)-bd_dom_sf"/>
</dbReference>
<comment type="function">
    <text evidence="1">Catalyzes the reduction of fatty acyl-CoA to fatty alcohols.</text>
</comment>
<keyword evidence="1" id="KW-0443">Lipid metabolism</keyword>
<dbReference type="InterPro" id="IPR013120">
    <property type="entry name" value="FAR_NAD-bd"/>
</dbReference>
<comment type="catalytic activity">
    <reaction evidence="1">
        <text>a long-chain fatty acyl-CoA + 2 NADPH + 2 H(+) = a long-chain primary fatty alcohol + 2 NADP(+) + CoA</text>
        <dbReference type="Rhea" id="RHEA:52716"/>
        <dbReference type="ChEBI" id="CHEBI:15378"/>
        <dbReference type="ChEBI" id="CHEBI:57287"/>
        <dbReference type="ChEBI" id="CHEBI:57783"/>
        <dbReference type="ChEBI" id="CHEBI:58349"/>
        <dbReference type="ChEBI" id="CHEBI:77396"/>
        <dbReference type="ChEBI" id="CHEBI:83139"/>
        <dbReference type="EC" id="1.2.1.84"/>
    </reaction>
</comment>
<dbReference type="GO" id="GO:0005777">
    <property type="term" value="C:peroxisome"/>
    <property type="evidence" value="ECO:0007669"/>
    <property type="project" value="TreeGrafter"/>
</dbReference>
<dbReference type="SUPFAM" id="SSF51735">
    <property type="entry name" value="NAD(P)-binding Rossmann-fold domains"/>
    <property type="match status" value="1"/>
</dbReference>
<organism evidence="3">
    <name type="scientific">Timema genevievae</name>
    <name type="common">Walking stick</name>
    <dbReference type="NCBI Taxonomy" id="629358"/>
    <lineage>
        <taxon>Eukaryota</taxon>
        <taxon>Metazoa</taxon>
        <taxon>Ecdysozoa</taxon>
        <taxon>Arthropoda</taxon>
        <taxon>Hexapoda</taxon>
        <taxon>Insecta</taxon>
        <taxon>Pterygota</taxon>
        <taxon>Neoptera</taxon>
        <taxon>Polyneoptera</taxon>
        <taxon>Phasmatodea</taxon>
        <taxon>Timematodea</taxon>
        <taxon>Timematoidea</taxon>
        <taxon>Timematidae</taxon>
        <taxon>Timema</taxon>
    </lineage>
</organism>
<feature type="domain" description="Thioester reductase (TE)" evidence="2">
    <location>
        <begin position="115"/>
        <end position="160"/>
    </location>
</feature>
<accession>A0A7R9PP35</accession>
<name>A0A7R9PP35_TIMGE</name>
<dbReference type="InterPro" id="IPR026055">
    <property type="entry name" value="FAR"/>
</dbReference>
<gene>
    <name evidence="3" type="ORF">TGEB3V08_LOCUS7354</name>
</gene>
<dbReference type="Gene3D" id="3.40.50.720">
    <property type="entry name" value="NAD(P)-binding Rossmann-like Domain"/>
    <property type="match status" value="1"/>
</dbReference>
<keyword evidence="1" id="KW-0521">NADP</keyword>
<protein>
    <recommendedName>
        <fullName evidence="1">Fatty acyl-CoA reductase</fullName>
        <ecNumber evidence="1">1.2.1.84</ecNumber>
    </recommendedName>
</protein>
<reference evidence="3" key="1">
    <citation type="submission" date="2020-11" db="EMBL/GenBank/DDBJ databases">
        <authorList>
            <person name="Tran Van P."/>
        </authorList>
    </citation>
    <scope>NUCLEOTIDE SEQUENCE</scope>
</reference>
<dbReference type="EMBL" id="OE842312">
    <property type="protein sequence ID" value="CAD7599438.1"/>
    <property type="molecule type" value="Genomic_DNA"/>
</dbReference>
<keyword evidence="1" id="KW-0444">Lipid biosynthesis</keyword>
<dbReference type="PANTHER" id="PTHR11011">
    <property type="entry name" value="MALE STERILITY PROTEIN 2-RELATED"/>
    <property type="match status" value="1"/>
</dbReference>
<dbReference type="GO" id="GO:0102965">
    <property type="term" value="F:alcohol-forming long-chain fatty acyl-CoA reductase activity"/>
    <property type="evidence" value="ECO:0007669"/>
    <property type="project" value="UniProtKB-EC"/>
</dbReference>
<proteinExistence type="inferred from homology"/>
<dbReference type="Pfam" id="PF07993">
    <property type="entry name" value="NAD_binding_4"/>
    <property type="match status" value="2"/>
</dbReference>
<sequence>MFPPSGPVIHGTDKAPREQTIHVFGEQTIHVFCEKTTQSFDEKSIQVFDFYVEEMLGSRTIKPNTYKCACGISRVFVVLQLKHQIIKMLVESPQNETGLDYSEIQKYYSGSTLLITGGTGFLGKVLVEKLLRSCPGIAKIYLLVRQKKGVTANKRFTEQFSGPEVNIIFHVAATVRFDEKLKIAVDLNVRAVKEMLELSKQTVKLKGVIHVSTAYSNCFSEKTEEKFYPTPLDTDDILAINEILDSKTMDSLSPKIMGMWPNTYAFTKALGEDVVRAAGKGLPIAVIRPSIVIGTAREPIEGWTNNLYGPNGVVAGAGLGLLRSFYCNKDFVADLVPVDLCVNAIIALPWYRENIRYAMV</sequence>
<dbReference type="CDD" id="cd05236">
    <property type="entry name" value="FAR-N_SDR_e"/>
    <property type="match status" value="1"/>
</dbReference>
<dbReference type="AlphaFoldDB" id="A0A7R9PP35"/>
<dbReference type="EC" id="1.2.1.84" evidence="1"/>
<dbReference type="GO" id="GO:0035336">
    <property type="term" value="P:long-chain fatty-acyl-CoA metabolic process"/>
    <property type="evidence" value="ECO:0007669"/>
    <property type="project" value="TreeGrafter"/>
</dbReference>
<evidence type="ECO:0000256" key="1">
    <source>
        <dbReference type="RuleBase" id="RU363097"/>
    </source>
</evidence>
<feature type="domain" description="Thioester reductase (TE)" evidence="2">
    <location>
        <begin position="164"/>
        <end position="345"/>
    </location>
</feature>
<dbReference type="PANTHER" id="PTHR11011:SF60">
    <property type="entry name" value="FATTY ACYL-COA REDUCTASE-RELATED"/>
    <property type="match status" value="1"/>
</dbReference>
<comment type="similarity">
    <text evidence="1">Belongs to the fatty acyl-CoA reductase family.</text>
</comment>
<evidence type="ECO:0000259" key="2">
    <source>
        <dbReference type="Pfam" id="PF07993"/>
    </source>
</evidence>
<dbReference type="GO" id="GO:0080019">
    <property type="term" value="F:alcohol-forming very long-chain fatty acyl-CoA reductase activity"/>
    <property type="evidence" value="ECO:0007669"/>
    <property type="project" value="InterPro"/>
</dbReference>
<keyword evidence="1" id="KW-0560">Oxidoreductase</keyword>
<evidence type="ECO:0000313" key="3">
    <source>
        <dbReference type="EMBL" id="CAD7599438.1"/>
    </source>
</evidence>